<keyword evidence="6" id="KW-1185">Reference proteome</keyword>
<dbReference type="Pfam" id="PF00702">
    <property type="entry name" value="Hydrolase"/>
    <property type="match status" value="1"/>
</dbReference>
<dbReference type="RefSeq" id="WP_144855291.1">
    <property type="nucleotide sequence ID" value="NZ_BAAAYT010000002.1"/>
</dbReference>
<dbReference type="InterPro" id="IPR023198">
    <property type="entry name" value="PGP-like_dom2"/>
</dbReference>
<dbReference type="NCBIfam" id="TIGR01509">
    <property type="entry name" value="HAD-SF-IA-v3"/>
    <property type="match status" value="1"/>
</dbReference>
<dbReference type="OrthoDB" id="9812856at2"/>
<reference evidence="5 6" key="1">
    <citation type="submission" date="2019-06" db="EMBL/GenBank/DDBJ databases">
        <title>Sequencing the genomes of 1000 actinobacteria strains.</title>
        <authorList>
            <person name="Klenk H.-P."/>
        </authorList>
    </citation>
    <scope>NUCLEOTIDE SEQUENCE [LARGE SCALE GENOMIC DNA]</scope>
    <source>
        <strain evidence="5 6">DSM 18935</strain>
    </source>
</reference>
<proteinExistence type="inferred from homology"/>
<dbReference type="InterPro" id="IPR023214">
    <property type="entry name" value="HAD_sf"/>
</dbReference>
<dbReference type="SFLD" id="SFLDS00003">
    <property type="entry name" value="Haloacid_Dehalogenase"/>
    <property type="match status" value="1"/>
</dbReference>
<evidence type="ECO:0000313" key="5">
    <source>
        <dbReference type="EMBL" id="TWD16939.1"/>
    </source>
</evidence>
<dbReference type="InterPro" id="IPR006439">
    <property type="entry name" value="HAD-SF_hydro_IA"/>
</dbReference>
<comment type="caution">
    <text evidence="5">The sequence shown here is derived from an EMBL/GenBank/DDBJ whole genome shotgun (WGS) entry which is preliminary data.</text>
</comment>
<evidence type="ECO:0000256" key="3">
    <source>
        <dbReference type="ARBA" id="ARBA00022723"/>
    </source>
</evidence>
<protein>
    <submittedName>
        <fullName evidence="5">HAD superfamily hydrolase (TIGR01509 family)</fullName>
    </submittedName>
</protein>
<dbReference type="EMBL" id="VIUW01000001">
    <property type="protein sequence ID" value="TWD16939.1"/>
    <property type="molecule type" value="Genomic_DNA"/>
</dbReference>
<dbReference type="Gene3D" id="1.10.150.240">
    <property type="entry name" value="Putative phosphatase, domain 2"/>
    <property type="match status" value="1"/>
</dbReference>
<accession>A0A560WGZ6</accession>
<dbReference type="Proteomes" id="UP000315628">
    <property type="component" value="Unassembled WGS sequence"/>
</dbReference>
<evidence type="ECO:0000313" key="6">
    <source>
        <dbReference type="Proteomes" id="UP000315628"/>
    </source>
</evidence>
<dbReference type="InterPro" id="IPR051600">
    <property type="entry name" value="Beta-PGM-like"/>
</dbReference>
<dbReference type="Gene3D" id="3.40.50.1000">
    <property type="entry name" value="HAD superfamily/HAD-like"/>
    <property type="match status" value="1"/>
</dbReference>
<dbReference type="PANTHER" id="PTHR46193">
    <property type="entry name" value="6-PHOSPHOGLUCONATE PHOSPHATASE"/>
    <property type="match status" value="1"/>
</dbReference>
<keyword evidence="5" id="KW-0378">Hydrolase</keyword>
<organism evidence="5 6">
    <name type="scientific">Marihabitans asiaticum</name>
    <dbReference type="NCBI Taxonomy" id="415218"/>
    <lineage>
        <taxon>Bacteria</taxon>
        <taxon>Bacillati</taxon>
        <taxon>Actinomycetota</taxon>
        <taxon>Actinomycetes</taxon>
        <taxon>Micrococcales</taxon>
        <taxon>Intrasporangiaceae</taxon>
        <taxon>Marihabitans</taxon>
    </lineage>
</organism>
<comment type="cofactor">
    <cofactor evidence="1">
        <name>Mg(2+)</name>
        <dbReference type="ChEBI" id="CHEBI:18420"/>
    </cofactor>
</comment>
<dbReference type="GO" id="GO:0046872">
    <property type="term" value="F:metal ion binding"/>
    <property type="evidence" value="ECO:0007669"/>
    <property type="project" value="UniProtKB-KW"/>
</dbReference>
<dbReference type="SFLD" id="SFLDG01129">
    <property type="entry name" value="C1.5:_HAD__Beta-PGM__Phosphata"/>
    <property type="match status" value="1"/>
</dbReference>
<dbReference type="AlphaFoldDB" id="A0A560WGZ6"/>
<name>A0A560WGZ6_9MICO</name>
<keyword evidence="4" id="KW-0460">Magnesium</keyword>
<dbReference type="GO" id="GO:0016787">
    <property type="term" value="F:hydrolase activity"/>
    <property type="evidence" value="ECO:0007669"/>
    <property type="project" value="UniProtKB-KW"/>
</dbReference>
<evidence type="ECO:0000256" key="1">
    <source>
        <dbReference type="ARBA" id="ARBA00001946"/>
    </source>
</evidence>
<evidence type="ECO:0000256" key="4">
    <source>
        <dbReference type="ARBA" id="ARBA00022842"/>
    </source>
</evidence>
<gene>
    <name evidence="5" type="ORF">FB557_0485</name>
</gene>
<dbReference type="SUPFAM" id="SSF56784">
    <property type="entry name" value="HAD-like"/>
    <property type="match status" value="1"/>
</dbReference>
<comment type="similarity">
    <text evidence="2">Belongs to the HAD-like hydrolase superfamily. CbbY/CbbZ/Gph/YieH family.</text>
</comment>
<evidence type="ECO:0000256" key="2">
    <source>
        <dbReference type="ARBA" id="ARBA00006171"/>
    </source>
</evidence>
<keyword evidence="3" id="KW-0479">Metal-binding</keyword>
<dbReference type="InterPro" id="IPR036412">
    <property type="entry name" value="HAD-like_sf"/>
</dbReference>
<dbReference type="PANTHER" id="PTHR46193:SF10">
    <property type="entry name" value="6-PHOSPHOGLUCONATE PHOSPHATASE"/>
    <property type="match status" value="1"/>
</dbReference>
<sequence length="226" mass="24699">MVAPGRGTGAGWLVVLDCDGVLVDSERLNLRTWQSMLAELGQEWSDEDVIATFIGKAYADNRPRIAELAGGEIDPEQERLWRGRFRESHEHLEVIDGAREAIEQLVGHGYAVCVASGSIRRALEYKLERTGLADLLPPEARFSSEQVERGKPAPDVFLLAAEQMGVDPARCVVVEDSLSGVQAGRAAGMQVIGYETDMTLHDWFADATAVIHTMADLPRAVQDLTA</sequence>
<dbReference type="SFLD" id="SFLDG01135">
    <property type="entry name" value="C1.5.6:_HAD__Beta-PGM__Phospha"/>
    <property type="match status" value="1"/>
</dbReference>